<evidence type="ECO:0000313" key="5">
    <source>
        <dbReference type="EMBL" id="HIU56937.1"/>
    </source>
</evidence>
<dbReference type="PANTHER" id="PTHR44942">
    <property type="entry name" value="METHYLTRANSF_11 DOMAIN-CONTAINING PROTEIN"/>
    <property type="match status" value="1"/>
</dbReference>
<evidence type="ECO:0000259" key="4">
    <source>
        <dbReference type="PROSITE" id="PS51186"/>
    </source>
</evidence>
<evidence type="ECO:0000313" key="6">
    <source>
        <dbReference type="Proteomes" id="UP000824109"/>
    </source>
</evidence>
<dbReference type="InterPro" id="IPR016181">
    <property type="entry name" value="Acyl_CoA_acyltransferase"/>
</dbReference>
<keyword evidence="2" id="KW-0489">Methyltransferase</keyword>
<feature type="domain" description="N-acetyltransferase" evidence="4">
    <location>
        <begin position="252"/>
        <end position="387"/>
    </location>
</feature>
<accession>A0A9D1MBE6</accession>
<name>A0A9D1MBE6_9FIRM</name>
<dbReference type="SUPFAM" id="SSF55729">
    <property type="entry name" value="Acyl-CoA N-acyltransferases (Nat)"/>
    <property type="match status" value="1"/>
</dbReference>
<dbReference type="InterPro" id="IPR029063">
    <property type="entry name" value="SAM-dependent_MTases_sf"/>
</dbReference>
<dbReference type="GO" id="GO:0032259">
    <property type="term" value="P:methylation"/>
    <property type="evidence" value="ECO:0007669"/>
    <property type="project" value="UniProtKB-KW"/>
</dbReference>
<dbReference type="EMBL" id="DVNB01000041">
    <property type="protein sequence ID" value="HIU56937.1"/>
    <property type="molecule type" value="Genomic_DNA"/>
</dbReference>
<gene>
    <name evidence="5" type="ORF">IAA61_03870</name>
</gene>
<sequence length="387" mass="43640">MDNKEKFSGRAESYAASRPAYAEAFISDLREKHGFTEGTVIADIGCGTGKFAGQLLSLGCAVIGVEPNDDMRRAASGLLERYDRFSLLPGSDTETGIADGTADVVTAAQAFHWFDPDGFRKECERILKPDGKAFLIWNSRDMDAAVNREWHDLFKRFCPDFNGFSGGFDRDKGISGFFGGVYSRDVYKNDLVFTRETFAGRCRSASYSLTPDDERYEEYMAAVDALFDKYSENGRITIPNSTFVYYGKPGGIYCRKFDHLCDDARQIRESVFVEEQGFKEEFDDIDEYAKVLVFYDNGNPVGICRYFKTGDTYHIGRIAVIPEYRGSGLGSEIVRAAEREITAEGGTEAELSAQRRAEGFYLKLGYAPEGEPYYEEYCEHIRMRKQL</sequence>
<evidence type="ECO:0000256" key="3">
    <source>
        <dbReference type="ARBA" id="ARBA00022679"/>
    </source>
</evidence>
<protein>
    <submittedName>
        <fullName evidence="5">GNAT family N-acetyltransferase</fullName>
    </submittedName>
</protein>
<dbReference type="GO" id="GO:0016747">
    <property type="term" value="F:acyltransferase activity, transferring groups other than amino-acyl groups"/>
    <property type="evidence" value="ECO:0007669"/>
    <property type="project" value="InterPro"/>
</dbReference>
<organism evidence="5 6">
    <name type="scientific">Candidatus Ornithomonoglobus merdipullorum</name>
    <dbReference type="NCBI Taxonomy" id="2840895"/>
    <lineage>
        <taxon>Bacteria</taxon>
        <taxon>Bacillati</taxon>
        <taxon>Bacillota</taxon>
        <taxon>Clostridia</taxon>
        <taxon>Candidatus Ornithomonoglobus</taxon>
    </lineage>
</organism>
<evidence type="ECO:0000256" key="2">
    <source>
        <dbReference type="ARBA" id="ARBA00022603"/>
    </source>
</evidence>
<comment type="similarity">
    <text evidence="1">Belongs to the methyltransferase superfamily.</text>
</comment>
<dbReference type="PANTHER" id="PTHR44942:SF4">
    <property type="entry name" value="METHYLTRANSFERASE TYPE 11 DOMAIN-CONTAINING PROTEIN"/>
    <property type="match status" value="1"/>
</dbReference>
<evidence type="ECO:0000256" key="1">
    <source>
        <dbReference type="ARBA" id="ARBA00008361"/>
    </source>
</evidence>
<dbReference type="AlphaFoldDB" id="A0A9D1MBE6"/>
<dbReference type="Gene3D" id="3.40.630.30">
    <property type="match status" value="1"/>
</dbReference>
<dbReference type="GO" id="GO:0008757">
    <property type="term" value="F:S-adenosylmethionine-dependent methyltransferase activity"/>
    <property type="evidence" value="ECO:0007669"/>
    <property type="project" value="InterPro"/>
</dbReference>
<dbReference type="Pfam" id="PF08241">
    <property type="entry name" value="Methyltransf_11"/>
    <property type="match status" value="1"/>
</dbReference>
<dbReference type="Proteomes" id="UP000824109">
    <property type="component" value="Unassembled WGS sequence"/>
</dbReference>
<reference evidence="5" key="1">
    <citation type="submission" date="2020-10" db="EMBL/GenBank/DDBJ databases">
        <authorList>
            <person name="Gilroy R."/>
        </authorList>
    </citation>
    <scope>NUCLEOTIDE SEQUENCE</scope>
    <source>
        <strain evidence="5">USAMLcec3-3695</strain>
    </source>
</reference>
<proteinExistence type="inferred from homology"/>
<dbReference type="InterPro" id="IPR013216">
    <property type="entry name" value="Methyltransf_11"/>
</dbReference>
<dbReference type="InterPro" id="IPR051052">
    <property type="entry name" value="Diverse_substrate_MTase"/>
</dbReference>
<comment type="caution">
    <text evidence="5">The sequence shown here is derived from an EMBL/GenBank/DDBJ whole genome shotgun (WGS) entry which is preliminary data.</text>
</comment>
<dbReference type="Gene3D" id="3.40.50.150">
    <property type="entry name" value="Vaccinia Virus protein VP39"/>
    <property type="match status" value="1"/>
</dbReference>
<dbReference type="SUPFAM" id="SSF53335">
    <property type="entry name" value="S-adenosyl-L-methionine-dependent methyltransferases"/>
    <property type="match status" value="1"/>
</dbReference>
<dbReference type="CDD" id="cd04301">
    <property type="entry name" value="NAT_SF"/>
    <property type="match status" value="1"/>
</dbReference>
<dbReference type="Pfam" id="PF13673">
    <property type="entry name" value="Acetyltransf_10"/>
    <property type="match status" value="1"/>
</dbReference>
<dbReference type="InterPro" id="IPR000182">
    <property type="entry name" value="GNAT_dom"/>
</dbReference>
<keyword evidence="3" id="KW-0808">Transferase</keyword>
<dbReference type="PROSITE" id="PS51186">
    <property type="entry name" value="GNAT"/>
    <property type="match status" value="1"/>
</dbReference>
<reference evidence="5" key="2">
    <citation type="journal article" date="2021" name="PeerJ">
        <title>Extensive microbial diversity within the chicken gut microbiome revealed by metagenomics and culture.</title>
        <authorList>
            <person name="Gilroy R."/>
            <person name="Ravi A."/>
            <person name="Getino M."/>
            <person name="Pursley I."/>
            <person name="Horton D.L."/>
            <person name="Alikhan N.F."/>
            <person name="Baker D."/>
            <person name="Gharbi K."/>
            <person name="Hall N."/>
            <person name="Watson M."/>
            <person name="Adriaenssens E.M."/>
            <person name="Foster-Nyarko E."/>
            <person name="Jarju S."/>
            <person name="Secka A."/>
            <person name="Antonio M."/>
            <person name="Oren A."/>
            <person name="Chaudhuri R.R."/>
            <person name="La Ragione R."/>
            <person name="Hildebrand F."/>
            <person name="Pallen M.J."/>
        </authorList>
    </citation>
    <scope>NUCLEOTIDE SEQUENCE</scope>
    <source>
        <strain evidence="5">USAMLcec3-3695</strain>
    </source>
</reference>
<dbReference type="CDD" id="cd02440">
    <property type="entry name" value="AdoMet_MTases"/>
    <property type="match status" value="1"/>
</dbReference>